<dbReference type="PRINTS" id="PR00598">
    <property type="entry name" value="HTHMARR"/>
</dbReference>
<feature type="domain" description="HTH marR-type" evidence="1">
    <location>
        <begin position="1"/>
        <end position="144"/>
    </location>
</feature>
<reference evidence="2 3" key="1">
    <citation type="submission" date="2016-03" db="EMBL/GenBank/DDBJ databases">
        <title>Pediococcus and Lactobacillus from brewery environment - whole genome sequencing and assembly.</title>
        <authorList>
            <person name="Behr J."/>
            <person name="Geissler A.J."/>
            <person name="Vogel R.F."/>
        </authorList>
    </citation>
    <scope>NUCLEOTIDE SEQUENCE [LARGE SCALE GENOMIC DNA]</scope>
    <source>
        <strain evidence="2 3">TMW 1.1995</strain>
    </source>
</reference>
<evidence type="ECO:0000313" key="2">
    <source>
        <dbReference type="EMBL" id="ANZ66670.1"/>
    </source>
</evidence>
<name>A0A1B2IXB1_9LACO</name>
<accession>A0A1B2IXB1</accession>
<dbReference type="InterPro" id="IPR036390">
    <property type="entry name" value="WH_DNA-bd_sf"/>
</dbReference>
<gene>
    <name evidence="2" type="ORF">AYR63_05650</name>
</gene>
<dbReference type="RefSeq" id="WP_054711405.1">
    <property type="nucleotide sequence ID" value="NZ_CP014915.1"/>
</dbReference>
<dbReference type="Pfam" id="PF12802">
    <property type="entry name" value="MarR_2"/>
    <property type="match status" value="1"/>
</dbReference>
<dbReference type="PROSITE" id="PS50995">
    <property type="entry name" value="HTH_MARR_2"/>
    <property type="match status" value="1"/>
</dbReference>
<protein>
    <recommendedName>
        <fullName evidence="1">HTH marR-type domain-containing protein</fullName>
    </recommendedName>
</protein>
<dbReference type="KEGG" id="lpd:AYR62_14660"/>
<dbReference type="STRING" id="240427.AYR62_14660"/>
<proteinExistence type="predicted"/>
<dbReference type="OrthoDB" id="5419426at2"/>
<evidence type="ECO:0000313" key="3">
    <source>
        <dbReference type="Proteomes" id="UP000093267"/>
    </source>
</evidence>
<dbReference type="Proteomes" id="UP000093267">
    <property type="component" value="Chromosome"/>
</dbReference>
<dbReference type="SMART" id="SM00347">
    <property type="entry name" value="HTH_MARR"/>
    <property type="match status" value="1"/>
</dbReference>
<dbReference type="GO" id="GO:0003700">
    <property type="term" value="F:DNA-binding transcription factor activity"/>
    <property type="evidence" value="ECO:0007669"/>
    <property type="project" value="InterPro"/>
</dbReference>
<dbReference type="EMBL" id="CP014924">
    <property type="protein sequence ID" value="ANZ66670.1"/>
    <property type="molecule type" value="Genomic_DNA"/>
</dbReference>
<dbReference type="InterPro" id="IPR039422">
    <property type="entry name" value="MarR/SlyA-like"/>
</dbReference>
<dbReference type="InterPro" id="IPR000835">
    <property type="entry name" value="HTH_MarR-typ"/>
</dbReference>
<sequence>MALSQHDLHQIRAFNRDYTELLGLLNKRVFNTTLSWPEARVLMLIAAQMPISPKDVAARLALDRSYTSRLIKKLATMGLVKKTPSSTDSRAVILTVTTAGRVLNTQLDQQSDKQVQQILQPLTPSQQQRATQAIETLQDLLFKS</sequence>
<dbReference type="GO" id="GO:0006950">
    <property type="term" value="P:response to stress"/>
    <property type="evidence" value="ECO:0007669"/>
    <property type="project" value="TreeGrafter"/>
</dbReference>
<dbReference type="Gene3D" id="1.10.10.10">
    <property type="entry name" value="Winged helix-like DNA-binding domain superfamily/Winged helix DNA-binding domain"/>
    <property type="match status" value="1"/>
</dbReference>
<dbReference type="AlphaFoldDB" id="A0A1B2IXB1"/>
<dbReference type="PANTHER" id="PTHR33164:SF94">
    <property type="entry name" value="TRANSCRIPTIONAL REGULATORY PROTEIN-RELATED"/>
    <property type="match status" value="1"/>
</dbReference>
<dbReference type="SUPFAM" id="SSF46785">
    <property type="entry name" value="Winged helix' DNA-binding domain"/>
    <property type="match status" value="1"/>
</dbReference>
<dbReference type="PANTHER" id="PTHR33164">
    <property type="entry name" value="TRANSCRIPTIONAL REGULATOR, MARR FAMILY"/>
    <property type="match status" value="1"/>
</dbReference>
<evidence type="ECO:0000259" key="1">
    <source>
        <dbReference type="PROSITE" id="PS50995"/>
    </source>
</evidence>
<dbReference type="InterPro" id="IPR036388">
    <property type="entry name" value="WH-like_DNA-bd_sf"/>
</dbReference>
<organism evidence="2 3">
    <name type="scientific">Secundilactobacillus paracollinoides</name>
    <dbReference type="NCBI Taxonomy" id="240427"/>
    <lineage>
        <taxon>Bacteria</taxon>
        <taxon>Bacillati</taxon>
        <taxon>Bacillota</taxon>
        <taxon>Bacilli</taxon>
        <taxon>Lactobacillales</taxon>
        <taxon>Lactobacillaceae</taxon>
        <taxon>Secundilactobacillus</taxon>
    </lineage>
</organism>
<keyword evidence="3" id="KW-1185">Reference proteome</keyword>